<evidence type="ECO:0000313" key="5">
    <source>
        <dbReference type="Proteomes" id="UP000266258"/>
    </source>
</evidence>
<dbReference type="Proteomes" id="UP000266258">
    <property type="component" value="Unassembled WGS sequence"/>
</dbReference>
<evidence type="ECO:0000256" key="2">
    <source>
        <dbReference type="SAM" id="MobiDB-lite"/>
    </source>
</evidence>
<comment type="caution">
    <text evidence="4">The sequence shown here is derived from an EMBL/GenBank/DDBJ whole genome shotgun (WGS) entry which is preliminary data.</text>
</comment>
<protein>
    <submittedName>
        <fullName evidence="4">Uncharacterized protein</fullName>
    </submittedName>
</protein>
<keyword evidence="3" id="KW-0812">Transmembrane</keyword>
<keyword evidence="1" id="KW-0175">Coiled coil</keyword>
<gene>
    <name evidence="4" type="ORF">CJP74_06440</name>
</gene>
<keyword evidence="3" id="KW-1133">Transmembrane helix</keyword>
<feature type="compositionally biased region" description="Low complexity" evidence="2">
    <location>
        <begin position="230"/>
        <end position="239"/>
    </location>
</feature>
<dbReference type="RefSeq" id="WP_119497460.1">
    <property type="nucleotide sequence ID" value="NZ_NRJH01000055.1"/>
</dbReference>
<accession>A0A3A1Y371</accession>
<feature type="coiled-coil region" evidence="1">
    <location>
        <begin position="8"/>
        <end position="91"/>
    </location>
</feature>
<evidence type="ECO:0000256" key="3">
    <source>
        <dbReference type="SAM" id="Phobius"/>
    </source>
</evidence>
<keyword evidence="3" id="KW-0472">Membrane</keyword>
<evidence type="ECO:0000256" key="1">
    <source>
        <dbReference type="SAM" id="Coils"/>
    </source>
</evidence>
<keyword evidence="5" id="KW-1185">Reference proteome</keyword>
<reference evidence="4 5" key="1">
    <citation type="submission" date="2017-08" db="EMBL/GenBank/DDBJ databases">
        <title>Reclassification of Bisgaard taxon 37 and 44.</title>
        <authorList>
            <person name="Christensen H."/>
        </authorList>
    </citation>
    <scope>NUCLEOTIDE SEQUENCE [LARGE SCALE GENOMIC DNA]</scope>
    <source>
        <strain evidence="4 5">B96_4</strain>
    </source>
</reference>
<feature type="region of interest" description="Disordered" evidence="2">
    <location>
        <begin position="197"/>
        <end position="239"/>
    </location>
</feature>
<name>A0A3A1Y371_9GAMM</name>
<feature type="transmembrane region" description="Helical" evidence="3">
    <location>
        <begin position="249"/>
        <end position="268"/>
    </location>
</feature>
<dbReference type="EMBL" id="NRJH01000055">
    <property type="protein sequence ID" value="RIY31749.1"/>
    <property type="molecule type" value="Genomic_DNA"/>
</dbReference>
<feature type="compositionally biased region" description="Basic and acidic residues" evidence="2">
    <location>
        <begin position="206"/>
        <end position="225"/>
    </location>
</feature>
<evidence type="ECO:0000313" key="4">
    <source>
        <dbReference type="EMBL" id="RIY31749.1"/>
    </source>
</evidence>
<proteinExistence type="predicted"/>
<dbReference type="AlphaFoldDB" id="A0A3A1Y371"/>
<sequence length="274" mass="31452">MFEDKSLFKSLTQLNEKLEAKLKEQKLVIANLEQQVKHYRQELENHEQKHKAELEKLNQQNENNKSFVEENNKLEQQVNTLTTSLNSKIQESEQAQEKFNQLSYSLGVLFTQLNQAIQNEDFERIKLILSGFENEANGNDLLEKYKYYYQDLQKSAVKENSEKVQEKVLEEESVNRTSSTDQSDLLKESSCPQINLNKLESTQPKVTEEEKSESAQPKVTEEAKNETAQSSSNSNSEFSGSGGISGGMIGFYLLAVLLICFLMGVIFTNDDYYW</sequence>
<organism evidence="4 5">
    <name type="scientific">Psittacicella melopsittaci</name>
    <dbReference type="NCBI Taxonomy" id="2028576"/>
    <lineage>
        <taxon>Bacteria</taxon>
        <taxon>Pseudomonadati</taxon>
        <taxon>Pseudomonadota</taxon>
        <taxon>Gammaproteobacteria</taxon>
        <taxon>Pasteurellales</taxon>
        <taxon>Psittacicellaceae</taxon>
        <taxon>Psittacicella</taxon>
    </lineage>
</organism>